<organism evidence="9 10">
    <name type="scientific">Noviluteimonas gilva</name>
    <dbReference type="NCBI Taxonomy" id="2682097"/>
    <lineage>
        <taxon>Bacteria</taxon>
        <taxon>Pseudomonadati</taxon>
        <taxon>Pseudomonadota</taxon>
        <taxon>Gammaproteobacteria</taxon>
        <taxon>Lysobacterales</taxon>
        <taxon>Lysobacteraceae</taxon>
        <taxon>Noviluteimonas</taxon>
    </lineage>
</organism>
<evidence type="ECO:0000256" key="6">
    <source>
        <dbReference type="ARBA" id="ARBA00043993"/>
    </source>
</evidence>
<dbReference type="Proteomes" id="UP000479692">
    <property type="component" value="Unassembled WGS sequence"/>
</dbReference>
<dbReference type="PANTHER" id="PTHR30509:SF9">
    <property type="entry name" value="MULTIDRUG RESISTANCE PROTEIN MDTO"/>
    <property type="match status" value="1"/>
</dbReference>
<evidence type="ECO:0000256" key="5">
    <source>
        <dbReference type="ARBA" id="ARBA00023136"/>
    </source>
</evidence>
<dbReference type="InterPro" id="IPR049453">
    <property type="entry name" value="Memb_transporter_dom"/>
</dbReference>
<proteinExistence type="inferred from homology"/>
<dbReference type="RefSeq" id="WP_156643338.1">
    <property type="nucleotide sequence ID" value="NZ_WOXT01000006.1"/>
</dbReference>
<evidence type="ECO:0000256" key="3">
    <source>
        <dbReference type="ARBA" id="ARBA00022692"/>
    </source>
</evidence>
<feature type="domain" description="Integral membrane bound transporter" evidence="8">
    <location>
        <begin position="20"/>
        <end position="143"/>
    </location>
</feature>
<name>A0A7C9HV53_9GAMM</name>
<comment type="similarity">
    <text evidence="6">Belongs to the YccS/YhfK family.</text>
</comment>
<evidence type="ECO:0000313" key="10">
    <source>
        <dbReference type="Proteomes" id="UP000479692"/>
    </source>
</evidence>
<comment type="subcellular location">
    <subcellularLocation>
        <location evidence="1">Cell membrane</location>
        <topology evidence="1">Multi-pass membrane protein</topology>
    </subcellularLocation>
</comment>
<evidence type="ECO:0000256" key="7">
    <source>
        <dbReference type="SAM" id="Phobius"/>
    </source>
</evidence>
<feature type="transmembrane region" description="Helical" evidence="7">
    <location>
        <begin position="130"/>
        <end position="150"/>
    </location>
</feature>
<comment type="caution">
    <text evidence="9">The sequence shown here is derived from an EMBL/GenBank/DDBJ whole genome shotgun (WGS) entry which is preliminary data.</text>
</comment>
<accession>A0A7C9HV53</accession>
<gene>
    <name evidence="9" type="ORF">GN331_16240</name>
</gene>
<dbReference type="GO" id="GO:0005886">
    <property type="term" value="C:plasma membrane"/>
    <property type="evidence" value="ECO:0007669"/>
    <property type="project" value="UniProtKB-SubCell"/>
</dbReference>
<dbReference type="Pfam" id="PF13515">
    <property type="entry name" value="FUSC_2"/>
    <property type="match status" value="1"/>
</dbReference>
<keyword evidence="2" id="KW-1003">Cell membrane</keyword>
<evidence type="ECO:0000259" key="8">
    <source>
        <dbReference type="Pfam" id="PF13515"/>
    </source>
</evidence>
<evidence type="ECO:0000256" key="1">
    <source>
        <dbReference type="ARBA" id="ARBA00004651"/>
    </source>
</evidence>
<protein>
    <submittedName>
        <fullName evidence="9">DUF2955 domain-containing protein</fullName>
    </submittedName>
</protein>
<keyword evidence="3 7" id="KW-0812">Transmembrane</keyword>
<dbReference type="PANTHER" id="PTHR30509">
    <property type="entry name" value="P-HYDROXYBENZOIC ACID EFFLUX PUMP SUBUNIT-RELATED"/>
    <property type="match status" value="1"/>
</dbReference>
<dbReference type="EMBL" id="WOXT01000006">
    <property type="protein sequence ID" value="MUV15753.1"/>
    <property type="molecule type" value="Genomic_DNA"/>
</dbReference>
<keyword evidence="4 7" id="KW-1133">Transmembrane helix</keyword>
<sequence length="155" mass="16777">MPRSHVRFQLSVRASVAAALAFWIAELLGADYAIYALIGAVIVTDLNPATSRRLAIQRMAGTIIGAVVGALLLNLLPNGPIALGLAIFVSMLTAHALRFESPAARVAGYVAAIVMFDHHDDPWRYAFDRAWETLVGIGSALLVGLVPLWMRDKER</sequence>
<evidence type="ECO:0000313" key="9">
    <source>
        <dbReference type="EMBL" id="MUV15753.1"/>
    </source>
</evidence>
<evidence type="ECO:0000256" key="4">
    <source>
        <dbReference type="ARBA" id="ARBA00022989"/>
    </source>
</evidence>
<evidence type="ECO:0000256" key="2">
    <source>
        <dbReference type="ARBA" id="ARBA00022475"/>
    </source>
</evidence>
<dbReference type="AlphaFoldDB" id="A0A7C9HV53"/>
<keyword evidence="5 7" id="KW-0472">Membrane</keyword>
<keyword evidence="10" id="KW-1185">Reference proteome</keyword>
<feature type="transmembrane region" description="Helical" evidence="7">
    <location>
        <begin position="20"/>
        <end position="43"/>
    </location>
</feature>
<reference evidence="9 10" key="1">
    <citation type="submission" date="2019-12" db="EMBL/GenBank/DDBJ databases">
        <authorList>
            <person name="Xu J."/>
        </authorList>
    </citation>
    <scope>NUCLEOTIDE SEQUENCE [LARGE SCALE GENOMIC DNA]</scope>
    <source>
        <strain evidence="9 10">HX-5-24</strain>
    </source>
</reference>